<comment type="caution">
    <text evidence="1">The sequence shown here is derived from an EMBL/GenBank/DDBJ whole genome shotgun (WGS) entry which is preliminary data.</text>
</comment>
<dbReference type="NCBIfam" id="TIGR01662">
    <property type="entry name" value="HAD-SF-IIIA"/>
    <property type="match status" value="1"/>
</dbReference>
<dbReference type="PANTHER" id="PTHR19288">
    <property type="entry name" value="4-NITROPHENYLPHOSPHATASE-RELATED"/>
    <property type="match status" value="1"/>
</dbReference>
<dbReference type="InterPro" id="IPR023214">
    <property type="entry name" value="HAD_sf"/>
</dbReference>
<dbReference type="AlphaFoldDB" id="A0A154BT40"/>
<dbReference type="OrthoDB" id="9787572at2"/>
<proteinExistence type="predicted"/>
<dbReference type="GO" id="GO:0008962">
    <property type="term" value="F:phosphatidylglycerophosphatase activity"/>
    <property type="evidence" value="ECO:0007669"/>
    <property type="project" value="InterPro"/>
</dbReference>
<dbReference type="Gene3D" id="3.40.50.1000">
    <property type="entry name" value="HAD superfamily/HAD-like"/>
    <property type="match status" value="1"/>
</dbReference>
<dbReference type="SUPFAM" id="SSF56784">
    <property type="entry name" value="HAD-like"/>
    <property type="match status" value="1"/>
</dbReference>
<evidence type="ECO:0000313" key="1">
    <source>
        <dbReference type="EMBL" id="KYZ77067.1"/>
    </source>
</evidence>
<dbReference type="InterPro" id="IPR010021">
    <property type="entry name" value="PGPP1/Gep4"/>
</dbReference>
<dbReference type="Proteomes" id="UP000076268">
    <property type="component" value="Unassembled WGS sequence"/>
</dbReference>
<dbReference type="InterPro" id="IPR006549">
    <property type="entry name" value="HAD-SF_hydro_IIIA"/>
</dbReference>
<dbReference type="GO" id="GO:0005737">
    <property type="term" value="C:cytoplasm"/>
    <property type="evidence" value="ECO:0007669"/>
    <property type="project" value="TreeGrafter"/>
</dbReference>
<sequence length="167" mass="18639">MLQLLCPRLMVNSLLEIDITLLRQQGIDGIVLDLDNTILPWDSAEICPEAAIWLHRALDSGLKAGLVSNNRQRRVAEFASQFAIPFAARAFKPASRGFQQVIAEMNLTPDQIAVVGDQLFTDILGGNRLGCWTIWVKPLSAREFIGTKVTRQLEKLAVRVLQSKKMI</sequence>
<dbReference type="InterPro" id="IPR027706">
    <property type="entry name" value="PGP_Pase"/>
</dbReference>
<organism evidence="1 2">
    <name type="scientific">Anaerosporomusa subterranea</name>
    <dbReference type="NCBI Taxonomy" id="1794912"/>
    <lineage>
        <taxon>Bacteria</taxon>
        <taxon>Bacillati</taxon>
        <taxon>Bacillota</taxon>
        <taxon>Negativicutes</taxon>
        <taxon>Acetonemataceae</taxon>
        <taxon>Anaerosporomusa</taxon>
    </lineage>
</organism>
<protein>
    <submittedName>
        <fullName evidence="1">HAD family hydrolase</fullName>
    </submittedName>
</protein>
<name>A0A154BT40_ANASB</name>
<reference evidence="1 2" key="1">
    <citation type="submission" date="2016-02" db="EMBL/GenBank/DDBJ databases">
        <title>Anaerosporomusa subterraneum gen. nov., sp. nov., a spore-forming obligate anaerobe isolated from saprolite.</title>
        <authorList>
            <person name="Choi J.K."/>
            <person name="Shah M."/>
            <person name="Yee N."/>
        </authorList>
    </citation>
    <scope>NUCLEOTIDE SEQUENCE [LARGE SCALE GENOMIC DNA]</scope>
    <source>
        <strain evidence="1 2">RU4</strain>
    </source>
</reference>
<dbReference type="Pfam" id="PF09419">
    <property type="entry name" value="PGP_phosphatase"/>
    <property type="match status" value="1"/>
</dbReference>
<dbReference type="CDD" id="cd16416">
    <property type="entry name" value="HAD_BsYqeG-like"/>
    <property type="match status" value="1"/>
</dbReference>
<dbReference type="EMBL" id="LSGP01000013">
    <property type="protein sequence ID" value="KYZ77067.1"/>
    <property type="molecule type" value="Genomic_DNA"/>
</dbReference>
<keyword evidence="1" id="KW-0378">Hydrolase</keyword>
<dbReference type="RefSeq" id="WP_066238711.1">
    <property type="nucleotide sequence ID" value="NZ_LSGP01000013.1"/>
</dbReference>
<dbReference type="InterPro" id="IPR036412">
    <property type="entry name" value="HAD-like_sf"/>
</dbReference>
<dbReference type="NCBIfam" id="TIGR01668">
    <property type="entry name" value="YqeG_hyp_ppase"/>
    <property type="match status" value="1"/>
</dbReference>
<dbReference type="PANTHER" id="PTHR19288:SF25">
    <property type="entry name" value="PHOSPHATIDYLGLYCEROPHOSPHATASE GEP4, MITOCHONDRIAL"/>
    <property type="match status" value="1"/>
</dbReference>
<keyword evidence="2" id="KW-1185">Reference proteome</keyword>
<gene>
    <name evidence="1" type="ORF">AXX12_02715</name>
</gene>
<evidence type="ECO:0000313" key="2">
    <source>
        <dbReference type="Proteomes" id="UP000076268"/>
    </source>
</evidence>
<accession>A0A154BT40</accession>
<dbReference type="STRING" id="1794912.AXX12_02715"/>